<dbReference type="GO" id="GO:0005886">
    <property type="term" value="C:plasma membrane"/>
    <property type="evidence" value="ECO:0007669"/>
    <property type="project" value="UniProtKB-SubCell"/>
</dbReference>
<evidence type="ECO:0000256" key="8">
    <source>
        <dbReference type="SAM" id="Phobius"/>
    </source>
</evidence>
<name>U2FSW4_9GAMM</name>
<protein>
    <submittedName>
        <fullName evidence="9">Biopolymer transport ExbD protein</fullName>
    </submittedName>
</protein>
<gene>
    <name evidence="9" type="ORF">SSPSH_003676</name>
</gene>
<evidence type="ECO:0000313" key="10">
    <source>
        <dbReference type="Proteomes" id="UP000006242"/>
    </source>
</evidence>
<keyword evidence="5 8" id="KW-1133">Transmembrane helix</keyword>
<comment type="subcellular location">
    <subcellularLocation>
        <location evidence="1">Cell membrane</location>
        <topology evidence="1">Single-pass membrane protein</topology>
    </subcellularLocation>
    <subcellularLocation>
        <location evidence="7">Cell membrane</location>
        <topology evidence="7">Single-pass type II membrane protein</topology>
    </subcellularLocation>
</comment>
<evidence type="ECO:0000256" key="3">
    <source>
        <dbReference type="ARBA" id="ARBA00022475"/>
    </source>
</evidence>
<dbReference type="AlphaFoldDB" id="U2FSW4"/>
<comment type="caution">
    <text evidence="9">The sequence shown here is derived from an EMBL/GenBank/DDBJ whole genome shotgun (WGS) entry which is preliminary data.</text>
</comment>
<evidence type="ECO:0000256" key="6">
    <source>
        <dbReference type="ARBA" id="ARBA00023136"/>
    </source>
</evidence>
<accession>U2FSW4</accession>
<keyword evidence="6 8" id="KW-0472">Membrane</keyword>
<sequence>MKFVRRATDQEPSVNLTPLIDVVFLLLIFFMVSSRFVDETDLRLELPAAASAQPMASTEAVIVDIDADGAYRVDGRSTGANELVASLASLRAQYPDRALRVRADGAASHAAVVQAMDAASQAAFERVEIATRSDKR</sequence>
<keyword evidence="4 7" id="KW-0812">Transmembrane</keyword>
<dbReference type="Gene3D" id="3.30.420.270">
    <property type="match status" value="1"/>
</dbReference>
<dbReference type="EMBL" id="AFNV02000036">
    <property type="protein sequence ID" value="ERJ17518.1"/>
    <property type="molecule type" value="Genomic_DNA"/>
</dbReference>
<dbReference type="PANTHER" id="PTHR30558:SF3">
    <property type="entry name" value="BIOPOLYMER TRANSPORT PROTEIN EXBD-RELATED"/>
    <property type="match status" value="1"/>
</dbReference>
<evidence type="ECO:0000256" key="2">
    <source>
        <dbReference type="ARBA" id="ARBA00005811"/>
    </source>
</evidence>
<dbReference type="Proteomes" id="UP000006242">
    <property type="component" value="Unassembled WGS sequence"/>
</dbReference>
<reference evidence="9 10" key="2">
    <citation type="journal article" date="2013" name="PLoS ONE">
        <title>INDIGO - INtegrated Data Warehouse of MIcrobial GenOmes with Examples from the Red Sea Extremophiles.</title>
        <authorList>
            <person name="Alam I."/>
            <person name="Antunes A."/>
            <person name="Kamau A.A."/>
            <person name="Ba Alawi W."/>
            <person name="Kalkatawi M."/>
            <person name="Stingl U."/>
            <person name="Bajic V.B."/>
        </authorList>
    </citation>
    <scope>NUCLEOTIDE SEQUENCE [LARGE SCALE GENOMIC DNA]</scope>
    <source>
        <strain evidence="9 10">E1L3A</strain>
    </source>
</reference>
<feature type="transmembrane region" description="Helical" evidence="8">
    <location>
        <begin position="12"/>
        <end position="32"/>
    </location>
</feature>
<dbReference type="GO" id="GO:0015031">
    <property type="term" value="P:protein transport"/>
    <property type="evidence" value="ECO:0007669"/>
    <property type="project" value="UniProtKB-KW"/>
</dbReference>
<dbReference type="Pfam" id="PF02472">
    <property type="entry name" value="ExbD"/>
    <property type="match status" value="1"/>
</dbReference>
<evidence type="ECO:0000256" key="7">
    <source>
        <dbReference type="RuleBase" id="RU003879"/>
    </source>
</evidence>
<dbReference type="eggNOG" id="COG0848">
    <property type="taxonomic scope" value="Bacteria"/>
</dbReference>
<dbReference type="GO" id="GO:0022857">
    <property type="term" value="F:transmembrane transporter activity"/>
    <property type="evidence" value="ECO:0007669"/>
    <property type="project" value="InterPro"/>
</dbReference>
<dbReference type="RefSeq" id="WP_006913930.1">
    <property type="nucleotide sequence ID" value="NZ_AFNV02000036.1"/>
</dbReference>
<organism evidence="9 10">
    <name type="scientific">Salinisphaera shabanensis E1L3A</name>
    <dbReference type="NCBI Taxonomy" id="1033802"/>
    <lineage>
        <taxon>Bacteria</taxon>
        <taxon>Pseudomonadati</taxon>
        <taxon>Pseudomonadota</taxon>
        <taxon>Gammaproteobacteria</taxon>
        <taxon>Salinisphaerales</taxon>
        <taxon>Salinisphaeraceae</taxon>
        <taxon>Salinisphaera</taxon>
    </lineage>
</organism>
<keyword evidence="7" id="KW-0813">Transport</keyword>
<comment type="similarity">
    <text evidence="2 7">Belongs to the ExbD/TolR family.</text>
</comment>
<dbReference type="InterPro" id="IPR003400">
    <property type="entry name" value="ExbD"/>
</dbReference>
<evidence type="ECO:0000256" key="4">
    <source>
        <dbReference type="ARBA" id="ARBA00022692"/>
    </source>
</evidence>
<keyword evidence="7" id="KW-0653">Protein transport</keyword>
<proteinExistence type="inferred from homology"/>
<dbReference type="STRING" id="1033802.SSPSH_003676"/>
<dbReference type="PANTHER" id="PTHR30558">
    <property type="entry name" value="EXBD MEMBRANE COMPONENT OF PMF-DRIVEN MACROMOLECULE IMPORT SYSTEM"/>
    <property type="match status" value="1"/>
</dbReference>
<reference evidence="9 10" key="1">
    <citation type="journal article" date="2011" name="J. Bacteriol.">
        <title>Genome sequence of Salinisphaera shabanensis, a gammaproteobacterium from the harsh, variable environment of the brine-seawater interface of the Shaban Deep in the Red Sea.</title>
        <authorList>
            <person name="Antunes A."/>
            <person name="Alam I."/>
            <person name="Bajic V.B."/>
            <person name="Stingl U."/>
        </authorList>
    </citation>
    <scope>NUCLEOTIDE SEQUENCE [LARGE SCALE GENOMIC DNA]</scope>
    <source>
        <strain evidence="9 10">E1L3A</strain>
    </source>
</reference>
<evidence type="ECO:0000313" key="9">
    <source>
        <dbReference type="EMBL" id="ERJ17518.1"/>
    </source>
</evidence>
<evidence type="ECO:0000256" key="1">
    <source>
        <dbReference type="ARBA" id="ARBA00004162"/>
    </source>
</evidence>
<keyword evidence="10" id="KW-1185">Reference proteome</keyword>
<keyword evidence="3" id="KW-1003">Cell membrane</keyword>
<evidence type="ECO:0000256" key="5">
    <source>
        <dbReference type="ARBA" id="ARBA00022989"/>
    </source>
</evidence>
<dbReference type="OrthoDB" id="9793581at2"/>